<dbReference type="RefSeq" id="WP_248904502.1">
    <property type="nucleotide sequence ID" value="NZ_CP109979.1"/>
</dbReference>
<evidence type="ECO:0000259" key="1">
    <source>
        <dbReference type="Pfam" id="PF01408"/>
    </source>
</evidence>
<dbReference type="EMBL" id="JBHTAX010000001">
    <property type="protein sequence ID" value="MFC7188836.1"/>
    <property type="molecule type" value="Genomic_DNA"/>
</dbReference>
<sequence>MNTQDPLSIGIVGLGNIGRYHAEQLTSLMGSFDIELSGGMDIAPTARDRFESSFGVPTYEDHEKLYETVDSVIITTPNRYHEEYAVSALESDINVLIEKPIAHTIESADRVATAAAASDGVCMIGFHNRFASPVQVLKQYQQQARFGDVHHIEAKYIRRRGVPGRGTWFTEEAASGGGALIDIGAHAIDLALYILDFPQVTEVSGVTRSIFGGRPDYTHLEMWGRSGEGPFNVDDSASAFIRCADGSTISLDVAWAANRPPNNEFVVQGNDAGARLDLSDGDLTIFESSSAGAPHFSDSEVRTRDDDPHRIEQQRFIQASRASEAPTVNTVEQALTVQRVMDATYRSNERGRAVKIDSEPLPTVD</sequence>
<protein>
    <submittedName>
        <fullName evidence="3">Gfo/Idh/MocA family protein</fullName>
    </submittedName>
</protein>
<dbReference type="GeneID" id="76198401"/>
<keyword evidence="4" id="KW-1185">Reference proteome</keyword>
<dbReference type="PANTHER" id="PTHR43377">
    <property type="entry name" value="BILIVERDIN REDUCTASE A"/>
    <property type="match status" value="1"/>
</dbReference>
<evidence type="ECO:0000313" key="3">
    <source>
        <dbReference type="EMBL" id="MFC7188836.1"/>
    </source>
</evidence>
<evidence type="ECO:0000313" key="4">
    <source>
        <dbReference type="Proteomes" id="UP001596417"/>
    </source>
</evidence>
<evidence type="ECO:0000259" key="2">
    <source>
        <dbReference type="Pfam" id="PF22725"/>
    </source>
</evidence>
<comment type="caution">
    <text evidence="3">The sequence shown here is derived from an EMBL/GenBank/DDBJ whole genome shotgun (WGS) entry which is preliminary data.</text>
</comment>
<dbReference type="InterPro" id="IPR000683">
    <property type="entry name" value="Gfo/Idh/MocA-like_OxRdtase_N"/>
</dbReference>
<dbReference type="InterPro" id="IPR051450">
    <property type="entry name" value="Gfo/Idh/MocA_Oxidoreductases"/>
</dbReference>
<organism evidence="3 4">
    <name type="scientific">Halocatena marina</name>
    <dbReference type="NCBI Taxonomy" id="2934937"/>
    <lineage>
        <taxon>Archaea</taxon>
        <taxon>Methanobacteriati</taxon>
        <taxon>Methanobacteriota</taxon>
        <taxon>Stenosarchaea group</taxon>
        <taxon>Halobacteria</taxon>
        <taxon>Halobacteriales</taxon>
        <taxon>Natronomonadaceae</taxon>
        <taxon>Halocatena</taxon>
    </lineage>
</organism>
<dbReference type="Pfam" id="PF22725">
    <property type="entry name" value="GFO_IDH_MocA_C3"/>
    <property type="match status" value="1"/>
</dbReference>
<accession>A0ABD5YNR8</accession>
<proteinExistence type="predicted"/>
<reference evidence="3 4" key="1">
    <citation type="journal article" date="2019" name="Int. J. Syst. Evol. Microbiol.">
        <title>The Global Catalogue of Microorganisms (GCM) 10K type strain sequencing project: providing services to taxonomists for standard genome sequencing and annotation.</title>
        <authorList>
            <consortium name="The Broad Institute Genomics Platform"/>
            <consortium name="The Broad Institute Genome Sequencing Center for Infectious Disease"/>
            <person name="Wu L."/>
            <person name="Ma J."/>
        </authorList>
    </citation>
    <scope>NUCLEOTIDE SEQUENCE [LARGE SCALE GENOMIC DNA]</scope>
    <source>
        <strain evidence="3 4">RDMS1</strain>
    </source>
</reference>
<dbReference type="Pfam" id="PF01408">
    <property type="entry name" value="GFO_IDH_MocA"/>
    <property type="match status" value="1"/>
</dbReference>
<dbReference type="InterPro" id="IPR055170">
    <property type="entry name" value="GFO_IDH_MocA-like_dom"/>
</dbReference>
<dbReference type="PANTHER" id="PTHR43377:SF1">
    <property type="entry name" value="BILIVERDIN REDUCTASE A"/>
    <property type="match status" value="1"/>
</dbReference>
<name>A0ABD5YNR8_9EURY</name>
<gene>
    <name evidence="3" type="ORF">ACFQL7_02575</name>
</gene>
<dbReference type="AlphaFoldDB" id="A0ABD5YNR8"/>
<feature type="domain" description="Gfo/Idh/MocA-like oxidoreductase N-terminal" evidence="1">
    <location>
        <begin position="8"/>
        <end position="126"/>
    </location>
</feature>
<dbReference type="Proteomes" id="UP001596417">
    <property type="component" value="Unassembled WGS sequence"/>
</dbReference>
<dbReference type="Gene3D" id="3.40.50.720">
    <property type="entry name" value="NAD(P)-binding Rossmann-like Domain"/>
    <property type="match status" value="1"/>
</dbReference>
<dbReference type="SUPFAM" id="SSF55347">
    <property type="entry name" value="Glyceraldehyde-3-phosphate dehydrogenase-like, C-terminal domain"/>
    <property type="match status" value="1"/>
</dbReference>
<dbReference type="InterPro" id="IPR036291">
    <property type="entry name" value="NAD(P)-bd_dom_sf"/>
</dbReference>
<dbReference type="Gene3D" id="3.30.360.10">
    <property type="entry name" value="Dihydrodipicolinate Reductase, domain 2"/>
    <property type="match status" value="1"/>
</dbReference>
<feature type="domain" description="GFO/IDH/MocA-like oxidoreductase" evidence="2">
    <location>
        <begin position="135"/>
        <end position="272"/>
    </location>
</feature>
<dbReference type="SUPFAM" id="SSF51735">
    <property type="entry name" value="NAD(P)-binding Rossmann-fold domains"/>
    <property type="match status" value="1"/>
</dbReference>